<evidence type="ECO:0000256" key="3">
    <source>
        <dbReference type="ARBA" id="ARBA00010136"/>
    </source>
</evidence>
<evidence type="ECO:0000256" key="9">
    <source>
        <dbReference type="ARBA" id="ARBA00022776"/>
    </source>
</evidence>
<dbReference type="GO" id="GO:0005615">
    <property type="term" value="C:extracellular space"/>
    <property type="evidence" value="ECO:0007669"/>
    <property type="project" value="TreeGrafter"/>
</dbReference>
<keyword evidence="5" id="KW-0158">Chromosome</keyword>
<keyword evidence="12" id="KW-0482">Metalloprotease</keyword>
<feature type="domain" description="Aminopeptidase N-like N-terminal" evidence="24">
    <location>
        <begin position="636"/>
        <end position="830"/>
    </location>
</feature>
<dbReference type="FunFam" id="1.10.390.10:FF:000006">
    <property type="entry name" value="Puromycin-sensitive aminopeptidase"/>
    <property type="match status" value="1"/>
</dbReference>
<dbReference type="PRINTS" id="PR00756">
    <property type="entry name" value="ALADIPTASE"/>
</dbReference>
<dbReference type="GO" id="GO:0042277">
    <property type="term" value="F:peptide binding"/>
    <property type="evidence" value="ECO:0007669"/>
    <property type="project" value="TreeGrafter"/>
</dbReference>
<feature type="domain" description="ERAP1-like C-terminal" evidence="23">
    <location>
        <begin position="1183"/>
        <end position="1508"/>
    </location>
</feature>
<dbReference type="GO" id="GO:0000775">
    <property type="term" value="C:chromosome, centromeric region"/>
    <property type="evidence" value="ECO:0007669"/>
    <property type="project" value="UniProtKB-SubCell"/>
</dbReference>
<evidence type="ECO:0000256" key="13">
    <source>
        <dbReference type="ARBA" id="ARBA00023054"/>
    </source>
</evidence>
<keyword evidence="8 17" id="KW-0479">Metal-binding</keyword>
<keyword evidence="9" id="KW-0498">Mitosis</keyword>
<dbReference type="GO" id="GO:0051301">
    <property type="term" value="P:cell division"/>
    <property type="evidence" value="ECO:0007669"/>
    <property type="project" value="UniProtKB-KW"/>
</dbReference>
<evidence type="ECO:0000259" key="23">
    <source>
        <dbReference type="Pfam" id="PF11838"/>
    </source>
</evidence>
<comment type="similarity">
    <text evidence="3">Belongs to the peptidase M1 family.</text>
</comment>
<feature type="site" description="Transition state stabilizer" evidence="18">
    <location>
        <position position="1036"/>
    </location>
</feature>
<dbReference type="SUPFAM" id="SSF63737">
    <property type="entry name" value="Leukotriene A4 hydrolase N-terminal domain"/>
    <property type="match status" value="1"/>
</dbReference>
<dbReference type="GO" id="GO:0070006">
    <property type="term" value="F:metalloaminopeptidase activity"/>
    <property type="evidence" value="ECO:0007669"/>
    <property type="project" value="TreeGrafter"/>
</dbReference>
<evidence type="ECO:0000256" key="19">
    <source>
        <dbReference type="SAM" id="Coils"/>
    </source>
</evidence>
<comment type="similarity">
    <text evidence="2">Belongs to the NDC80/HEC1 family.</text>
</comment>
<comment type="subcellular location">
    <subcellularLocation>
        <location evidence="1">Chromosome</location>
        <location evidence="1">Centromere</location>
    </subcellularLocation>
</comment>
<dbReference type="InterPro" id="IPR055260">
    <property type="entry name" value="Ndc80_CH"/>
</dbReference>
<evidence type="ECO:0000259" key="24">
    <source>
        <dbReference type="Pfam" id="PF17900"/>
    </source>
</evidence>
<evidence type="ECO:0000256" key="4">
    <source>
        <dbReference type="ARBA" id="ARBA00022438"/>
    </source>
</evidence>
<keyword evidence="4" id="KW-0031">Aminopeptidase</keyword>
<accession>A0A9P6DVY4</accession>
<dbReference type="Pfam" id="PF11838">
    <property type="entry name" value="ERAP1_C"/>
    <property type="match status" value="1"/>
</dbReference>
<keyword evidence="26" id="KW-1185">Reference proteome</keyword>
<evidence type="ECO:0000313" key="25">
    <source>
        <dbReference type="EMBL" id="KAF9513143.1"/>
    </source>
</evidence>
<dbReference type="GO" id="GO:0008270">
    <property type="term" value="F:zinc ion binding"/>
    <property type="evidence" value="ECO:0007669"/>
    <property type="project" value="InterPro"/>
</dbReference>
<keyword evidence="10" id="KW-0378">Hydrolase</keyword>
<dbReference type="Proteomes" id="UP000886523">
    <property type="component" value="Unassembled WGS sequence"/>
</dbReference>
<comment type="cofactor">
    <cofactor evidence="17">
        <name>Zn(2+)</name>
        <dbReference type="ChEBI" id="CHEBI:29105"/>
    </cofactor>
    <text evidence="17">Binds 1 zinc ion per subunit.</text>
</comment>
<dbReference type="Pfam" id="PF03801">
    <property type="entry name" value="Ndc80_HEC"/>
    <property type="match status" value="1"/>
</dbReference>
<dbReference type="Gene3D" id="1.25.50.20">
    <property type="match status" value="1"/>
</dbReference>
<dbReference type="PANTHER" id="PTHR11533:SF174">
    <property type="entry name" value="PUROMYCIN-SENSITIVE AMINOPEPTIDASE-RELATED"/>
    <property type="match status" value="1"/>
</dbReference>
<feature type="domain" description="Kinetochore protein Ndc80 CH" evidence="22">
    <location>
        <begin position="25"/>
        <end position="150"/>
    </location>
</feature>
<dbReference type="InterPro" id="IPR014782">
    <property type="entry name" value="Peptidase_M1_dom"/>
</dbReference>
<dbReference type="OrthoDB" id="10031169at2759"/>
<reference evidence="25" key="1">
    <citation type="journal article" date="2020" name="Nat. Commun.">
        <title>Large-scale genome sequencing of mycorrhizal fungi provides insights into the early evolution of symbiotic traits.</title>
        <authorList>
            <person name="Miyauchi S."/>
            <person name="Kiss E."/>
            <person name="Kuo A."/>
            <person name="Drula E."/>
            <person name="Kohler A."/>
            <person name="Sanchez-Garcia M."/>
            <person name="Morin E."/>
            <person name="Andreopoulos B."/>
            <person name="Barry K.W."/>
            <person name="Bonito G."/>
            <person name="Buee M."/>
            <person name="Carver A."/>
            <person name="Chen C."/>
            <person name="Cichocki N."/>
            <person name="Clum A."/>
            <person name="Culley D."/>
            <person name="Crous P.W."/>
            <person name="Fauchery L."/>
            <person name="Girlanda M."/>
            <person name="Hayes R.D."/>
            <person name="Keri Z."/>
            <person name="LaButti K."/>
            <person name="Lipzen A."/>
            <person name="Lombard V."/>
            <person name="Magnuson J."/>
            <person name="Maillard F."/>
            <person name="Murat C."/>
            <person name="Nolan M."/>
            <person name="Ohm R.A."/>
            <person name="Pangilinan J."/>
            <person name="Pereira M.F."/>
            <person name="Perotto S."/>
            <person name="Peter M."/>
            <person name="Pfister S."/>
            <person name="Riley R."/>
            <person name="Sitrit Y."/>
            <person name="Stielow J.B."/>
            <person name="Szollosi G."/>
            <person name="Zifcakova L."/>
            <person name="Stursova M."/>
            <person name="Spatafora J.W."/>
            <person name="Tedersoo L."/>
            <person name="Vaario L.M."/>
            <person name="Yamada A."/>
            <person name="Yan M."/>
            <person name="Wang P."/>
            <person name="Xu J."/>
            <person name="Bruns T."/>
            <person name="Baldrian P."/>
            <person name="Vilgalys R."/>
            <person name="Dunand C."/>
            <person name="Henrissat B."/>
            <person name="Grigoriev I.V."/>
            <person name="Hibbett D."/>
            <person name="Nagy L.G."/>
            <person name="Martin F.M."/>
        </authorList>
    </citation>
    <scope>NUCLEOTIDE SEQUENCE</scope>
    <source>
        <strain evidence="25">UP504</strain>
    </source>
</reference>
<keyword evidence="15" id="KW-0137">Centromere</keyword>
<feature type="coiled-coil region" evidence="19">
    <location>
        <begin position="398"/>
        <end position="478"/>
    </location>
</feature>
<evidence type="ECO:0000256" key="10">
    <source>
        <dbReference type="ARBA" id="ARBA00022801"/>
    </source>
</evidence>
<gene>
    <name evidence="25" type="ORF">BS47DRAFT_1362691</name>
</gene>
<evidence type="ECO:0000256" key="15">
    <source>
        <dbReference type="ARBA" id="ARBA00023328"/>
    </source>
</evidence>
<keyword evidence="11 17" id="KW-0862">Zinc</keyword>
<proteinExistence type="inferred from homology"/>
<evidence type="ECO:0000256" key="20">
    <source>
        <dbReference type="SAM" id="MobiDB-lite"/>
    </source>
</evidence>
<keyword evidence="14" id="KW-0131">Cell cycle</keyword>
<dbReference type="InterPro" id="IPR034016">
    <property type="entry name" value="M1_APN-typ"/>
</dbReference>
<dbReference type="InterPro" id="IPR001930">
    <property type="entry name" value="Peptidase_M1"/>
</dbReference>
<dbReference type="Pfam" id="PF01433">
    <property type="entry name" value="Peptidase_M1"/>
    <property type="match status" value="1"/>
</dbReference>
<dbReference type="Gene3D" id="2.60.40.1730">
    <property type="entry name" value="tricorn interacting facor f3 domain"/>
    <property type="match status" value="1"/>
</dbReference>
<dbReference type="Pfam" id="PF17900">
    <property type="entry name" value="Peptidase_M1_N"/>
    <property type="match status" value="1"/>
</dbReference>
<dbReference type="InterPro" id="IPR050344">
    <property type="entry name" value="Peptidase_M1_aminopeptidases"/>
</dbReference>
<keyword evidence="7" id="KW-0645">Protease</keyword>
<name>A0A9P6DVY4_9AGAM</name>
<evidence type="ECO:0000256" key="5">
    <source>
        <dbReference type="ARBA" id="ARBA00022454"/>
    </source>
</evidence>
<dbReference type="PANTHER" id="PTHR11533">
    <property type="entry name" value="PROTEASE M1 ZINC METALLOPROTEASE"/>
    <property type="match status" value="1"/>
</dbReference>
<dbReference type="InterPro" id="IPR038273">
    <property type="entry name" value="Ndc80_sf"/>
</dbReference>
<dbReference type="InterPro" id="IPR027268">
    <property type="entry name" value="Peptidase_M4/M1_CTD_sf"/>
</dbReference>
<dbReference type="Gene3D" id="1.10.418.30">
    <property type="entry name" value="Ncd80 complex, Ncd80 subunit"/>
    <property type="match status" value="1"/>
</dbReference>
<dbReference type="GO" id="GO:0006508">
    <property type="term" value="P:proteolysis"/>
    <property type="evidence" value="ECO:0007669"/>
    <property type="project" value="UniProtKB-KW"/>
</dbReference>
<comment type="caution">
    <text evidence="25">The sequence shown here is derived from an EMBL/GenBank/DDBJ whole genome shotgun (WGS) entry which is preliminary data.</text>
</comment>
<feature type="binding site" evidence="17">
    <location>
        <position position="949"/>
    </location>
    <ligand>
        <name>Zn(2+)</name>
        <dbReference type="ChEBI" id="CHEBI:29105"/>
        <note>catalytic</note>
    </ligand>
</feature>
<evidence type="ECO:0000256" key="16">
    <source>
        <dbReference type="PIRSR" id="PIRSR634016-1"/>
    </source>
</evidence>
<evidence type="ECO:0000256" key="14">
    <source>
        <dbReference type="ARBA" id="ARBA00023306"/>
    </source>
</evidence>
<feature type="domain" description="Peptidase M1 membrane alanine aminopeptidase" evidence="21">
    <location>
        <begin position="877"/>
        <end position="1095"/>
    </location>
</feature>
<feature type="binding site" evidence="17">
    <location>
        <position position="972"/>
    </location>
    <ligand>
        <name>Zn(2+)</name>
        <dbReference type="ChEBI" id="CHEBI:29105"/>
        <note>catalytic</note>
    </ligand>
</feature>
<evidence type="ECO:0000256" key="12">
    <source>
        <dbReference type="ARBA" id="ARBA00023049"/>
    </source>
</evidence>
<evidence type="ECO:0000256" key="18">
    <source>
        <dbReference type="PIRSR" id="PIRSR634016-4"/>
    </source>
</evidence>
<organism evidence="25 26">
    <name type="scientific">Hydnum rufescens UP504</name>
    <dbReference type="NCBI Taxonomy" id="1448309"/>
    <lineage>
        <taxon>Eukaryota</taxon>
        <taxon>Fungi</taxon>
        <taxon>Dikarya</taxon>
        <taxon>Basidiomycota</taxon>
        <taxon>Agaricomycotina</taxon>
        <taxon>Agaricomycetes</taxon>
        <taxon>Cantharellales</taxon>
        <taxon>Hydnaceae</taxon>
        <taxon>Hydnum</taxon>
    </lineage>
</organism>
<dbReference type="SUPFAM" id="SSF55486">
    <property type="entry name" value="Metalloproteases ('zincins'), catalytic domain"/>
    <property type="match status" value="1"/>
</dbReference>
<evidence type="ECO:0000256" key="8">
    <source>
        <dbReference type="ARBA" id="ARBA00022723"/>
    </source>
</evidence>
<evidence type="ECO:0000256" key="2">
    <source>
        <dbReference type="ARBA" id="ARBA00007050"/>
    </source>
</evidence>
<dbReference type="InterPro" id="IPR024571">
    <property type="entry name" value="ERAP1-like_C_dom"/>
</dbReference>
<dbReference type="EMBL" id="MU128977">
    <property type="protein sequence ID" value="KAF9513143.1"/>
    <property type="molecule type" value="Genomic_DNA"/>
</dbReference>
<feature type="coiled-coil region" evidence="19">
    <location>
        <begin position="216"/>
        <end position="282"/>
    </location>
</feature>
<keyword evidence="6" id="KW-0132">Cell division</keyword>
<keyword evidence="13 19" id="KW-0175">Coiled coil</keyword>
<evidence type="ECO:0000256" key="7">
    <source>
        <dbReference type="ARBA" id="ARBA00022670"/>
    </source>
</evidence>
<dbReference type="Gene3D" id="1.10.390.10">
    <property type="entry name" value="Neutral Protease Domain 2"/>
    <property type="match status" value="1"/>
</dbReference>
<evidence type="ECO:0000256" key="11">
    <source>
        <dbReference type="ARBA" id="ARBA00022833"/>
    </source>
</evidence>
<dbReference type="InterPro" id="IPR042097">
    <property type="entry name" value="Aminopeptidase_N-like_N_sf"/>
</dbReference>
<feature type="compositionally biased region" description="Basic and acidic residues" evidence="20">
    <location>
        <begin position="30"/>
        <end position="40"/>
    </location>
</feature>
<evidence type="ECO:0000259" key="22">
    <source>
        <dbReference type="Pfam" id="PF03801"/>
    </source>
</evidence>
<dbReference type="GO" id="GO:0043171">
    <property type="term" value="P:peptide catabolic process"/>
    <property type="evidence" value="ECO:0007669"/>
    <property type="project" value="TreeGrafter"/>
</dbReference>
<evidence type="ECO:0000313" key="26">
    <source>
        <dbReference type="Proteomes" id="UP000886523"/>
    </source>
</evidence>
<sequence>MGNLSRRSIGGGGSVRPSRPGLPYTSAVTKEARPIREKSYQQKEQREILEYLNKIDLKNQIPTLSIKTLQSPTAREFFDIWMRLVQELDPDYSLPPNKKVEDEFQQVMKDLLYPHAEQISRTSLATPNAPHAWPAILASLHWMVQTIEIRNRWLDGATGDPYMKNLEDLEAGTPELPHILQFDFLAKSYHRFWEGKDSDFDVDKQELVDRYGQRPLNEAIAEKEQLLHRVEKFKKGIADAQAKVQKTSDAIVLLEKEIESKTEEVRELLEEQQRVRSALKAQNLSEAEIARMNNEHESYSKATAALSARLLEAKEALHGLEVALTHRTDAVEEDIAAYMALLVKCGLHPSPPEPVAHINFSIDLNVAKSDPREMSESDIRGTIKPALLTFKSHKIREKMDLKSEIIELEELLERLQSETEDIKERINTYNEERNLTLEQIETMKEKMAEEAESARVANIQLERNARELEDELSQGRGAALARRKNLEIEFSHQFFGGMFETTKVKVQKIKEEIKLFVINACETMSLDCGPECGATPGAGGGGCCLGCADGIGFCLTLFHFLVYIIVLTRTTHSRASNLLRTFPVFTCCGFPDLDPYGITARSFCFTADRTRMMSPSPPTTESDKPIDFRLPTTVRPTHYDLTFKTDLETLQFWGYGIIDLNVLEETDKITFNAAEIDFSSASVLDGVDVVHHQISQSADEKQERVSFHFPQKFKQGSSIKLSVGWKAKLNNSMMGYYLSSFQHQGKKKYYTLTQFEPTAARRAFPSWDEPLLKLISLSNMPASSEVPHGSNVPAGAAKLVELYPFENSPGAQNEWKVTVFEKTPPMSSYLVAFSNGQFEYLESSYKSPLSGRIRPLRIYATPDSIHQAQVMHWIEVFALEVKEKTLPLYEEVFDVEFPLPKLDTLVAADFDAGAMENWGLITGRTTAFLFDPKKSSLAAKKRVAVVQAHEVAHMWFGDITTMSWWDALWLNEGFATLMGEVIILNKIFPEWRPHSAFINDHLERALQLDAQRSSHPIQVDCPDAAMINQIFDALSYSKAASMLRMLSQYVGEEKFLKGVSIYLKNHLYANSEPVDLWNGIAEATGLDIARMMDKWVYKIGYPVLTVKEEGGKLHIRQDRFLATGDPTEEENQTVWYVDVFCCIVRKRLTEDINSDPSGKSVIDRSIVLDTRQTTISLDTTKPFKLNAGTIGVFRVAYEPERLKLLGQWAAQTNSVFTLEDRMGLVSDAMVLAKAGVGATSGALDLIASLKDETEHLVWESITTQLTMIRKLLWEHPEPVRDAFNAFLQTLYGPLVTKFGYTYLPDESADIRQLRTLAITKAAAAEDPSVIEELKSRFAHFQETGDDSKIPTDLQQVTYATAVKYGGRKEYDTVKQLWRKPPTPSTKISALQGLTSSLDLNIMQDTLKLVLEEVPLQDWMYIFMGLGTNRTTRRGVTVFFKENYAEILKRFEGNFSLSYIIKFVFESYTTEEDAQDTESLTKGSDFFVQDKDISKYELAYHQALDSIRANAAWLKRSESDIESWLAKQERSKL</sequence>
<dbReference type="Gene3D" id="2.60.40.1910">
    <property type="match status" value="1"/>
</dbReference>
<feature type="active site" description="Proton acceptor" evidence="16">
    <location>
        <position position="950"/>
    </location>
</feature>
<feature type="region of interest" description="Disordered" evidence="20">
    <location>
        <begin position="1"/>
        <end position="40"/>
    </location>
</feature>
<evidence type="ECO:0000256" key="1">
    <source>
        <dbReference type="ARBA" id="ARBA00004584"/>
    </source>
</evidence>
<protein>
    <submittedName>
        <fullName evidence="25">Uncharacterized protein</fullName>
    </submittedName>
</protein>
<dbReference type="InterPro" id="IPR045357">
    <property type="entry name" value="Aminopeptidase_N-like_N"/>
</dbReference>
<dbReference type="GO" id="GO:0005737">
    <property type="term" value="C:cytoplasm"/>
    <property type="evidence" value="ECO:0007669"/>
    <property type="project" value="TreeGrafter"/>
</dbReference>
<evidence type="ECO:0000256" key="6">
    <source>
        <dbReference type="ARBA" id="ARBA00022618"/>
    </source>
</evidence>
<dbReference type="GO" id="GO:0016020">
    <property type="term" value="C:membrane"/>
    <property type="evidence" value="ECO:0007669"/>
    <property type="project" value="TreeGrafter"/>
</dbReference>
<dbReference type="CDD" id="cd09601">
    <property type="entry name" value="M1_APN-Q_like"/>
    <property type="match status" value="1"/>
</dbReference>
<feature type="binding site" evidence="17">
    <location>
        <position position="953"/>
    </location>
    <ligand>
        <name>Zn(2+)</name>
        <dbReference type="ChEBI" id="CHEBI:29105"/>
        <note>catalytic</note>
    </ligand>
</feature>
<evidence type="ECO:0000256" key="17">
    <source>
        <dbReference type="PIRSR" id="PIRSR634016-3"/>
    </source>
</evidence>
<evidence type="ECO:0000259" key="21">
    <source>
        <dbReference type="Pfam" id="PF01433"/>
    </source>
</evidence>